<evidence type="ECO:0000313" key="3">
    <source>
        <dbReference type="Proteomes" id="UP000433089"/>
    </source>
</evidence>
<name>A0A653W8I9_BACAB</name>
<reference evidence="2 3" key="1">
    <citation type="submission" date="2019-10" db="EMBL/GenBank/DDBJ databases">
        <authorList>
            <person name="Karimi E."/>
        </authorList>
    </citation>
    <scope>NUCLEOTIDE SEQUENCE [LARGE SCALE GENOMIC DNA]</scope>
    <source>
        <strain evidence="2">Bacillus sp. 348</strain>
    </source>
</reference>
<dbReference type="EMBL" id="CABWLH010000010">
    <property type="protein sequence ID" value="VXC14959.1"/>
    <property type="molecule type" value="Genomic_DNA"/>
</dbReference>
<evidence type="ECO:0000313" key="2">
    <source>
        <dbReference type="EMBL" id="VXC14959.1"/>
    </source>
</evidence>
<evidence type="ECO:0000256" key="1">
    <source>
        <dbReference type="SAM" id="Phobius"/>
    </source>
</evidence>
<keyword evidence="1" id="KW-0472">Membrane</keyword>
<protein>
    <submittedName>
        <fullName evidence="2">Uncharacterized protein</fullName>
    </submittedName>
</protein>
<sequence>MTFIIIMVGLFMLILLDKPFQKRKFGLLFLVCYLLLISLYIINTTFMKFVSNKLLLIIAIFVVSPLFIRFLKPSQKTEQ</sequence>
<feature type="transmembrane region" description="Helical" evidence="1">
    <location>
        <begin position="54"/>
        <end position="71"/>
    </location>
</feature>
<dbReference type="Proteomes" id="UP000433089">
    <property type="component" value="Unassembled WGS sequence"/>
</dbReference>
<proteinExistence type="predicted"/>
<organism evidence="2 3">
    <name type="scientific">Bacillus altitudinis</name>
    <dbReference type="NCBI Taxonomy" id="293387"/>
    <lineage>
        <taxon>Bacteria</taxon>
        <taxon>Bacillati</taxon>
        <taxon>Bacillota</taxon>
        <taxon>Bacilli</taxon>
        <taxon>Bacillales</taxon>
        <taxon>Bacillaceae</taxon>
        <taxon>Bacillus</taxon>
    </lineage>
</organism>
<keyword evidence="1" id="KW-0812">Transmembrane</keyword>
<accession>A0A653W8I9</accession>
<feature type="transmembrane region" description="Helical" evidence="1">
    <location>
        <begin position="25"/>
        <end position="42"/>
    </location>
</feature>
<dbReference type="AlphaFoldDB" id="A0A653W8I9"/>
<gene>
    <name evidence="2" type="ORF">BACI348_50400</name>
</gene>
<keyword evidence="1" id="KW-1133">Transmembrane helix</keyword>